<name>A0AA35RBT2_GEOBA</name>
<dbReference type="InterPro" id="IPR037171">
    <property type="entry name" value="NagB/RpiA_transferase-like"/>
</dbReference>
<dbReference type="Gene3D" id="3.40.50.10420">
    <property type="entry name" value="NagB/RpiA/CoA transferase-like"/>
    <property type="match status" value="1"/>
</dbReference>
<reference evidence="1" key="1">
    <citation type="submission" date="2023-03" db="EMBL/GenBank/DDBJ databases">
        <authorList>
            <person name="Steffen K."/>
            <person name="Cardenas P."/>
        </authorList>
    </citation>
    <scope>NUCLEOTIDE SEQUENCE</scope>
</reference>
<dbReference type="EMBL" id="CASHTH010000865">
    <property type="protein sequence ID" value="CAI8008550.1"/>
    <property type="molecule type" value="Genomic_DNA"/>
</dbReference>
<evidence type="ECO:0000313" key="2">
    <source>
        <dbReference type="Proteomes" id="UP001174909"/>
    </source>
</evidence>
<proteinExistence type="predicted"/>
<dbReference type="Pfam" id="PF01812">
    <property type="entry name" value="5-FTHF_cyc-lig"/>
    <property type="match status" value="1"/>
</dbReference>
<keyword evidence="2" id="KW-1185">Reference proteome</keyword>
<dbReference type="PANTHER" id="PTHR13017">
    <property type="entry name" value="5-FORMYLTETRAHYDROFOLATE CYCLO-LIGASE-RELATED"/>
    <property type="match status" value="1"/>
</dbReference>
<organism evidence="1 2">
    <name type="scientific">Geodia barretti</name>
    <name type="common">Barrett's horny sponge</name>
    <dbReference type="NCBI Taxonomy" id="519541"/>
    <lineage>
        <taxon>Eukaryota</taxon>
        <taxon>Metazoa</taxon>
        <taxon>Porifera</taxon>
        <taxon>Demospongiae</taxon>
        <taxon>Heteroscleromorpha</taxon>
        <taxon>Tetractinellida</taxon>
        <taxon>Astrophorina</taxon>
        <taxon>Geodiidae</taxon>
        <taxon>Geodia</taxon>
    </lineage>
</organism>
<accession>A0AA35RBT2</accession>
<evidence type="ECO:0000313" key="1">
    <source>
        <dbReference type="EMBL" id="CAI8008550.1"/>
    </source>
</evidence>
<gene>
    <name evidence="1" type="ORF">GBAR_LOCUS5854</name>
</gene>
<dbReference type="AlphaFoldDB" id="A0AA35RBT2"/>
<dbReference type="SUPFAM" id="SSF100950">
    <property type="entry name" value="NagB/RpiA/CoA transferase-like"/>
    <property type="match status" value="1"/>
</dbReference>
<sequence length="285" mass="31322">MRSKQDIREAMWAAMVQAGASRSRNVHDRIPEFHGSKEAADRVSDLAVWQAAEVVKSNPDSPQRPLRQRALQEGKVVYMAVPRLRSEQCFVELDPIVLEATPAKAATIAGAFRHGRLVFVEEMRPVDLVISGSVAVNRGGTRVGKGGGFADLEYGLAMAAGIVGPDTPVVTTVHPIQLLEEDLPWTQHDVPLSYVGTAEEVIRCTGELPRPQGIYWDDLDERKIAEIPILQKLITARPTATSTPTPQRVAHQPADLLPSLVFNENAFHSSSLFRPVFRFAGVEHL</sequence>
<dbReference type="PANTHER" id="PTHR13017:SF0">
    <property type="entry name" value="METHENYLTETRAHYDROFOLATE SYNTHASE DOMAIN-CONTAINING PROTEIN"/>
    <property type="match status" value="1"/>
</dbReference>
<dbReference type="Proteomes" id="UP001174909">
    <property type="component" value="Unassembled WGS sequence"/>
</dbReference>
<comment type="caution">
    <text evidence="1">The sequence shown here is derived from an EMBL/GenBank/DDBJ whole genome shotgun (WGS) entry which is preliminary data.</text>
</comment>
<dbReference type="GO" id="GO:0005737">
    <property type="term" value="C:cytoplasm"/>
    <property type="evidence" value="ECO:0007669"/>
    <property type="project" value="TreeGrafter"/>
</dbReference>
<protein>
    <submittedName>
        <fullName evidence="1">5-formyltetrahydrofolate cyclo-ligase-like protein COG0212</fullName>
    </submittedName>
</protein>
<dbReference type="InterPro" id="IPR024185">
    <property type="entry name" value="FTHF_cligase-like_sf"/>
</dbReference>
<dbReference type="InterPro" id="IPR002698">
    <property type="entry name" value="FTHF_cligase"/>
</dbReference>